<dbReference type="Gene3D" id="1.10.10.10">
    <property type="entry name" value="Winged helix-like DNA-binding domain superfamily/Winged helix DNA-binding domain"/>
    <property type="match status" value="2"/>
</dbReference>
<comment type="caution">
    <text evidence="5">The sequence shown here is derived from an EMBL/GenBank/DDBJ whole genome shotgun (WGS) entry which is preliminary data.</text>
</comment>
<dbReference type="PANTHER" id="PTHR30185">
    <property type="entry name" value="CRYPTIC BETA-GLUCOSIDE BGL OPERON ANTITERMINATOR"/>
    <property type="match status" value="1"/>
</dbReference>
<keyword evidence="3" id="KW-0804">Transcription</keyword>
<keyword evidence="1" id="KW-0677">Repeat</keyword>
<dbReference type="InterPro" id="IPR011608">
    <property type="entry name" value="PRD"/>
</dbReference>
<evidence type="ECO:0000256" key="3">
    <source>
        <dbReference type="ARBA" id="ARBA00023163"/>
    </source>
</evidence>
<evidence type="ECO:0000313" key="6">
    <source>
        <dbReference type="Proteomes" id="UP001565242"/>
    </source>
</evidence>
<feature type="domain" description="PRD" evidence="4">
    <location>
        <begin position="307"/>
        <end position="414"/>
    </location>
</feature>
<feature type="domain" description="PRD" evidence="4">
    <location>
        <begin position="194"/>
        <end position="303"/>
    </location>
</feature>
<evidence type="ECO:0000259" key="4">
    <source>
        <dbReference type="PROSITE" id="PS51372"/>
    </source>
</evidence>
<evidence type="ECO:0000256" key="2">
    <source>
        <dbReference type="ARBA" id="ARBA00023015"/>
    </source>
</evidence>
<keyword evidence="6" id="KW-1185">Reference proteome</keyword>
<dbReference type="InterPro" id="IPR036388">
    <property type="entry name" value="WH-like_DNA-bd_sf"/>
</dbReference>
<dbReference type="RefSeq" id="WP_237459847.1">
    <property type="nucleotide sequence ID" value="NZ_JBCLSQ010000001.1"/>
</dbReference>
<dbReference type="CDD" id="cd05568">
    <property type="entry name" value="PTS_IIB_bgl_like"/>
    <property type="match status" value="1"/>
</dbReference>
<name>A0ABV4D657_9LACT</name>
<dbReference type="InterPro" id="IPR036634">
    <property type="entry name" value="PRD_sf"/>
</dbReference>
<reference evidence="5 6" key="1">
    <citation type="submission" date="2024-03" db="EMBL/GenBank/DDBJ databases">
        <title>Mouse gut bacterial collection (mGBC) of GemPharmatech.</title>
        <authorList>
            <person name="He Y."/>
            <person name="Dong L."/>
            <person name="Wu D."/>
            <person name="Gao X."/>
            <person name="Lin Z."/>
        </authorList>
    </citation>
    <scope>NUCLEOTIDE SEQUENCE [LARGE SCALE GENOMIC DNA]</scope>
    <source>
        <strain evidence="5 6">20-218</strain>
    </source>
</reference>
<proteinExistence type="predicted"/>
<dbReference type="Pfam" id="PF00874">
    <property type="entry name" value="PRD"/>
    <property type="match status" value="1"/>
</dbReference>
<organism evidence="5 6">
    <name type="scientific">Lactococcus muris</name>
    <dbReference type="NCBI Taxonomy" id="2941330"/>
    <lineage>
        <taxon>Bacteria</taxon>
        <taxon>Bacillati</taxon>
        <taxon>Bacillota</taxon>
        <taxon>Bacilli</taxon>
        <taxon>Lactobacillales</taxon>
        <taxon>Streptococcaceae</taxon>
        <taxon>Lactococcus</taxon>
    </lineage>
</organism>
<sequence length="542" mass="62556">MLLDKGSFELLRCLMTSKEPKTVTVIAKEFQVSRRKIYYHLDKINDALPENIDKILTVPRQGVLLSFTQKRACQSLIMRINTYTYMMTASERRHLIILHICINNERVTLEKLIDLTETSRNTVLNDLNSIRDDLQNSQYKVSLQTTKQKGYFLRGAALGQVQYMHKIYSHIFSNGSLGFLEIIRKTISETDSDAKYGELKKLFENQVPILERNLRKKINQHELQLMFKTFPLVLMSCWNMQLSHSEIEEVCRDLSVIHARIEYKAALKLAEIIFEELSIQLNAFETVTIALLFLSYRKDSDEHATSKDWHYLKKTVDACIVYFEELSAFPLEQKEELAKALLSHAKAMLFRKKYGILSINPLTEQIKEKYPEVFHFTKNSAALLEESWKIELSDDDIAYMAVHFGGALKNTGSKSQKSSVYVVCDEGLAVQKLLIKQLYQYIPEEDIKAVFTTEQFKSIEEIVDLGLLISTSPLETELPFIFVHPILTENDSAKIGHSSYFQSGKFPKFNDNLESLLSNYIRDTSAVKECRRSILEMMNKLS</sequence>
<evidence type="ECO:0000313" key="5">
    <source>
        <dbReference type="EMBL" id="MEY8536895.1"/>
    </source>
</evidence>
<dbReference type="Gene3D" id="1.10.1790.10">
    <property type="entry name" value="PRD domain"/>
    <property type="match status" value="1"/>
</dbReference>
<dbReference type="PROSITE" id="PS51372">
    <property type="entry name" value="PRD_2"/>
    <property type="match status" value="2"/>
</dbReference>
<dbReference type="PANTHER" id="PTHR30185:SF18">
    <property type="entry name" value="TRANSCRIPTIONAL REGULATOR MTLR"/>
    <property type="match status" value="1"/>
</dbReference>
<gene>
    <name evidence="5" type="ORF">AALM99_00350</name>
</gene>
<dbReference type="SUPFAM" id="SSF63520">
    <property type="entry name" value="PTS-regulatory domain, PRD"/>
    <property type="match status" value="1"/>
</dbReference>
<keyword evidence="2" id="KW-0805">Transcription regulation</keyword>
<dbReference type="Proteomes" id="UP001565242">
    <property type="component" value="Unassembled WGS sequence"/>
</dbReference>
<dbReference type="InterPro" id="IPR036390">
    <property type="entry name" value="WH_DNA-bd_sf"/>
</dbReference>
<dbReference type="SUPFAM" id="SSF46785">
    <property type="entry name" value="Winged helix' DNA-binding domain"/>
    <property type="match status" value="1"/>
</dbReference>
<dbReference type="EMBL" id="JBCLSQ010000001">
    <property type="protein sequence ID" value="MEY8536895.1"/>
    <property type="molecule type" value="Genomic_DNA"/>
</dbReference>
<dbReference type="InterPro" id="IPR050661">
    <property type="entry name" value="BglG_antiterminators"/>
</dbReference>
<accession>A0ABV4D657</accession>
<evidence type="ECO:0000256" key="1">
    <source>
        <dbReference type="ARBA" id="ARBA00022737"/>
    </source>
</evidence>
<protein>
    <submittedName>
        <fullName evidence="5">Transcription antiterminator</fullName>
    </submittedName>
</protein>